<dbReference type="InterPro" id="IPR010982">
    <property type="entry name" value="Lambda_DNA-bd_dom_sf"/>
</dbReference>
<evidence type="ECO:0000256" key="1">
    <source>
        <dbReference type="ARBA" id="ARBA00023015"/>
    </source>
</evidence>
<accession>A0A2A7A8H2</accession>
<dbReference type="Proteomes" id="UP000220157">
    <property type="component" value="Unassembled WGS sequence"/>
</dbReference>
<dbReference type="InterPro" id="IPR028082">
    <property type="entry name" value="Peripla_BP_I"/>
</dbReference>
<protein>
    <recommendedName>
        <fullName evidence="4">HTH lacI-type domain-containing protein</fullName>
    </recommendedName>
</protein>
<dbReference type="Gene3D" id="1.10.260.40">
    <property type="entry name" value="lambda repressor-like DNA-binding domains"/>
    <property type="match status" value="1"/>
</dbReference>
<dbReference type="PROSITE" id="PS00356">
    <property type="entry name" value="HTH_LACI_1"/>
    <property type="match status" value="1"/>
</dbReference>
<name>A0A2A7A8H2_9FIRM</name>
<dbReference type="GO" id="GO:0003700">
    <property type="term" value="F:DNA-binding transcription factor activity"/>
    <property type="evidence" value="ECO:0007669"/>
    <property type="project" value="TreeGrafter"/>
</dbReference>
<reference evidence="5 6" key="1">
    <citation type="journal article" date="2017" name="Front. Microbiol.">
        <title>New Insights into the Diversity of the Genus Faecalibacterium.</title>
        <authorList>
            <person name="Benevides L."/>
            <person name="Burman S."/>
            <person name="Martin R."/>
            <person name="Robert V."/>
            <person name="Thomas M."/>
            <person name="Miquel S."/>
            <person name="Chain F."/>
            <person name="Sokol H."/>
            <person name="Bermudez-Humaran L.G."/>
            <person name="Morrison M."/>
            <person name="Langella P."/>
            <person name="Azevedo V.A."/>
            <person name="Chatel J.M."/>
            <person name="Soares S."/>
        </authorList>
    </citation>
    <scope>NUCLEOTIDE SEQUENCE [LARGE SCALE GENOMIC DNA]</scope>
    <source>
        <strain evidence="5 6">CNCM I 4573</strain>
    </source>
</reference>
<keyword evidence="2" id="KW-0238">DNA-binding</keyword>
<gene>
    <name evidence="5" type="ORF">CGS56_09185</name>
</gene>
<dbReference type="InterPro" id="IPR000843">
    <property type="entry name" value="HTH_LacI"/>
</dbReference>
<keyword evidence="1" id="KW-0805">Transcription regulation</keyword>
<evidence type="ECO:0000259" key="4">
    <source>
        <dbReference type="PROSITE" id="PS50932"/>
    </source>
</evidence>
<evidence type="ECO:0000313" key="5">
    <source>
        <dbReference type="EMBL" id="PDX75421.1"/>
    </source>
</evidence>
<comment type="caution">
    <text evidence="5">The sequence shown here is derived from an EMBL/GenBank/DDBJ whole genome shotgun (WGS) entry which is preliminary data.</text>
</comment>
<proteinExistence type="predicted"/>
<dbReference type="SUPFAM" id="SSF53822">
    <property type="entry name" value="Periplasmic binding protein-like I"/>
    <property type="match status" value="1"/>
</dbReference>
<dbReference type="Pfam" id="PF13407">
    <property type="entry name" value="Peripla_BP_4"/>
    <property type="match status" value="1"/>
</dbReference>
<dbReference type="SUPFAM" id="SSF47413">
    <property type="entry name" value="lambda repressor-like DNA-binding domains"/>
    <property type="match status" value="1"/>
</dbReference>
<dbReference type="AlphaFoldDB" id="A0A2A7A8H2"/>
<evidence type="ECO:0000313" key="6">
    <source>
        <dbReference type="Proteomes" id="UP000220157"/>
    </source>
</evidence>
<dbReference type="PROSITE" id="PS50932">
    <property type="entry name" value="HTH_LACI_2"/>
    <property type="match status" value="1"/>
</dbReference>
<keyword evidence="3" id="KW-0804">Transcription</keyword>
<dbReference type="PANTHER" id="PTHR30146:SF144">
    <property type="entry name" value="LACI-FAMILY TRANSCRIPTION REGULATOR"/>
    <property type="match status" value="1"/>
</dbReference>
<dbReference type="Pfam" id="PF00356">
    <property type="entry name" value="LacI"/>
    <property type="match status" value="1"/>
</dbReference>
<evidence type="ECO:0000256" key="2">
    <source>
        <dbReference type="ARBA" id="ARBA00023125"/>
    </source>
</evidence>
<dbReference type="InterPro" id="IPR025997">
    <property type="entry name" value="SBP_2_dom"/>
</dbReference>
<dbReference type="RefSeq" id="WP_097785615.1">
    <property type="nucleotide sequence ID" value="NZ_JAHQYW010000027.1"/>
</dbReference>
<feature type="domain" description="HTH lacI-type" evidence="4">
    <location>
        <begin position="5"/>
        <end position="59"/>
    </location>
</feature>
<dbReference type="Gene3D" id="3.40.50.2300">
    <property type="match status" value="2"/>
</dbReference>
<dbReference type="CDD" id="cd01392">
    <property type="entry name" value="HTH_LacI"/>
    <property type="match status" value="1"/>
</dbReference>
<dbReference type="SMART" id="SM00354">
    <property type="entry name" value="HTH_LACI"/>
    <property type="match status" value="1"/>
</dbReference>
<evidence type="ECO:0000256" key="3">
    <source>
        <dbReference type="ARBA" id="ARBA00023163"/>
    </source>
</evidence>
<organism evidence="5 6">
    <name type="scientific">Faecalibacterium prausnitzii</name>
    <dbReference type="NCBI Taxonomy" id="853"/>
    <lineage>
        <taxon>Bacteria</taxon>
        <taxon>Bacillati</taxon>
        <taxon>Bacillota</taxon>
        <taxon>Clostridia</taxon>
        <taxon>Eubacteriales</taxon>
        <taxon>Oscillospiraceae</taxon>
        <taxon>Faecalibacterium</taxon>
    </lineage>
</organism>
<sequence>MKKRVTIKDIAIEAGVSTGTVHRAIYGKKGVGEEVQKRIIDLCLKHGYRINTVASALKRGNLRIVAAFPAPEGKNRFFYSSVWQGFRRCMAELHDYNIEIVELPYYPGTEHDQSEVLFSCYKNYQGEIDALITIGRFDSLCTRVIQTYHEHNIPIFLACDDMINCKRIACVQADYTMTGRIVAELLSSQLPKNSTVLICAGNRSTPSHYQTVEGFEDYIAQNAIPLHVLKIYGYENERELSIRLFEELDTRTGIAGAFSVSARLSILLANEVRDLGKQNEIRVIASDLFPETIQNMELGIVKNIIYKNPEKQAYRAAQLMSNYVLKSQKPPCEVEYVESHVIFRSSLDMYRKYGENLLETTDP</sequence>
<dbReference type="GO" id="GO:0000976">
    <property type="term" value="F:transcription cis-regulatory region binding"/>
    <property type="evidence" value="ECO:0007669"/>
    <property type="project" value="TreeGrafter"/>
</dbReference>
<dbReference type="EMBL" id="NMTW01000037">
    <property type="protein sequence ID" value="PDX75421.1"/>
    <property type="molecule type" value="Genomic_DNA"/>
</dbReference>
<dbReference type="PANTHER" id="PTHR30146">
    <property type="entry name" value="LACI-RELATED TRANSCRIPTIONAL REPRESSOR"/>
    <property type="match status" value="1"/>
</dbReference>